<comment type="subcellular location">
    <subcellularLocation>
        <location evidence="1">Membrane</location>
        <topology evidence="1">Multi-pass membrane protein</topology>
    </subcellularLocation>
</comment>
<dbReference type="GO" id="GO:0033281">
    <property type="term" value="C:TAT protein transport complex"/>
    <property type="evidence" value="ECO:0007669"/>
    <property type="project" value="TreeGrafter"/>
</dbReference>
<evidence type="ECO:0000256" key="2">
    <source>
        <dbReference type="ARBA" id="ARBA00008882"/>
    </source>
</evidence>
<keyword evidence="7" id="KW-0150">Chloroplast</keyword>
<evidence type="ECO:0000256" key="3">
    <source>
        <dbReference type="ARBA" id="ARBA00022692"/>
    </source>
</evidence>
<evidence type="ECO:0000256" key="5">
    <source>
        <dbReference type="ARBA" id="ARBA00023136"/>
    </source>
</evidence>
<evidence type="ECO:0000256" key="6">
    <source>
        <dbReference type="SAM" id="Phobius"/>
    </source>
</evidence>
<proteinExistence type="inferred from homology"/>
<gene>
    <name evidence="7" type="primary">tatC</name>
</gene>
<accession>A0A3Q8CPT0</accession>
<dbReference type="PROSITE" id="PS01218">
    <property type="entry name" value="TATC"/>
    <property type="match status" value="1"/>
</dbReference>
<organism evidence="7">
    <name type="scientific">Tisochrysis lutea</name>
    <dbReference type="NCBI Taxonomy" id="1321669"/>
    <lineage>
        <taxon>Eukaryota</taxon>
        <taxon>Haptista</taxon>
        <taxon>Haptophyta</taxon>
        <taxon>Prymnesiophyceae</taxon>
        <taxon>Isochrysidales</taxon>
        <taxon>Isochrysidaceae</taxon>
        <taxon>Tisochrysis</taxon>
    </lineage>
</organism>
<dbReference type="PANTHER" id="PTHR30371">
    <property type="entry name" value="SEC-INDEPENDENT PROTEIN TRANSLOCASE PROTEIN TATC"/>
    <property type="match status" value="1"/>
</dbReference>
<keyword evidence="3 6" id="KW-0812">Transmembrane</keyword>
<evidence type="ECO:0000256" key="1">
    <source>
        <dbReference type="ARBA" id="ARBA00004141"/>
    </source>
</evidence>
<dbReference type="InterPro" id="IPR002033">
    <property type="entry name" value="TatC"/>
</dbReference>
<comment type="similarity">
    <text evidence="2">Belongs to the TatC family.</text>
</comment>
<dbReference type="PANTHER" id="PTHR30371:SF0">
    <property type="entry name" value="SEC-INDEPENDENT PROTEIN TRANSLOCASE PROTEIN TATC, CHLOROPLASTIC-RELATED"/>
    <property type="match status" value="1"/>
</dbReference>
<dbReference type="GO" id="GO:0043953">
    <property type="term" value="P:protein transport by the Tat complex"/>
    <property type="evidence" value="ECO:0007669"/>
    <property type="project" value="TreeGrafter"/>
</dbReference>
<feature type="transmembrane region" description="Helical" evidence="6">
    <location>
        <begin position="41"/>
        <end position="63"/>
    </location>
</feature>
<feature type="transmembrane region" description="Helical" evidence="6">
    <location>
        <begin position="170"/>
        <end position="197"/>
    </location>
</feature>
<evidence type="ECO:0000313" key="7">
    <source>
        <dbReference type="EMBL" id="AUM82504.1"/>
    </source>
</evidence>
<dbReference type="HAMAP" id="MF_00902">
    <property type="entry name" value="TatC"/>
    <property type="match status" value="1"/>
</dbReference>
<dbReference type="InterPro" id="IPR019820">
    <property type="entry name" value="Sec-indep_translocase_CS"/>
</dbReference>
<feature type="transmembrane region" description="Helical" evidence="6">
    <location>
        <begin position="83"/>
        <end position="110"/>
    </location>
</feature>
<keyword evidence="5 6" id="KW-0472">Membrane</keyword>
<keyword evidence="4 6" id="KW-1133">Transmembrane helix</keyword>
<feature type="transmembrane region" description="Helical" evidence="6">
    <location>
        <begin position="233"/>
        <end position="253"/>
    </location>
</feature>
<dbReference type="AlphaFoldDB" id="A0A3Q8CPT0"/>
<dbReference type="NCBIfam" id="TIGR00945">
    <property type="entry name" value="tatC"/>
    <property type="match status" value="1"/>
</dbReference>
<dbReference type="Pfam" id="PF00902">
    <property type="entry name" value="TatC"/>
    <property type="match status" value="1"/>
</dbReference>
<geneLocation type="chloroplast" evidence="7"/>
<dbReference type="GO" id="GO:0009977">
    <property type="term" value="F:proton motive force dependent protein transmembrane transporter activity"/>
    <property type="evidence" value="ECO:0007669"/>
    <property type="project" value="TreeGrafter"/>
</dbReference>
<feature type="transmembrane region" description="Helical" evidence="6">
    <location>
        <begin position="209"/>
        <end position="227"/>
    </location>
</feature>
<keyword evidence="7" id="KW-0934">Plastid</keyword>
<protein>
    <submittedName>
        <fullName evidence="7">TatC</fullName>
    </submittedName>
</protein>
<dbReference type="GeneID" id="38947057"/>
<dbReference type="RefSeq" id="YP_009550198.1">
    <property type="nucleotide sequence ID" value="NC_040291.1"/>
</dbReference>
<dbReference type="EMBL" id="MF795089">
    <property type="protein sequence ID" value="AUM82504.1"/>
    <property type="molecule type" value="Genomic_DNA"/>
</dbReference>
<dbReference type="PRINTS" id="PR01840">
    <property type="entry name" value="TATCFAMILY"/>
</dbReference>
<dbReference type="GO" id="GO:0065002">
    <property type="term" value="P:intracellular protein transmembrane transport"/>
    <property type="evidence" value="ECO:0007669"/>
    <property type="project" value="TreeGrafter"/>
</dbReference>
<sequence length="255" mass="27998">MNDNLSTQFSKEYGVLPTRSIAVTDDEMALSEHIEEFSQRLIFCLILLSFFTIACFIDIKEIVKLFQAPADGIKFLQFSPGEYFFASVKIALFSGLLISSPAILYQILLYTLPGLTKKERDVVLPMTIGSGILFGVGLWFSYSFLVPAALKFFIAYGADVVEPFWSFEQYFNFVAVLIFSTGLAFQVPIIQIVVGLLGIISGKAMLSSWKYVVVISTILGAVITPSTDPITQILLSGALLALYLSGAGILIVLNK</sequence>
<evidence type="ECO:0000256" key="4">
    <source>
        <dbReference type="ARBA" id="ARBA00022989"/>
    </source>
</evidence>
<name>A0A3Q8CPT0_9EUKA</name>
<feature type="transmembrane region" description="Helical" evidence="6">
    <location>
        <begin position="122"/>
        <end position="150"/>
    </location>
</feature>
<reference evidence="7" key="1">
    <citation type="journal article" date="2019" name="Mitochondrial DNA Part B Resour">
        <title>The chloroplast genome of the marine microalga Tisochrysis lutea.</title>
        <authorList>
            <person name="Mendez-Leyva A.B."/>
            <person name="Guo J."/>
            <person name="Mudd E.A."/>
            <person name="Wong J."/>
            <person name="Schwartz J.-M."/>
            <person name="Day A."/>
        </authorList>
    </citation>
    <scope>NUCLEOTIDE SEQUENCE</scope>
</reference>